<keyword evidence="1" id="KW-0472">Membrane</keyword>
<comment type="caution">
    <text evidence="2">The sequence shown here is derived from an EMBL/GenBank/DDBJ whole genome shotgun (WGS) entry which is preliminary data.</text>
</comment>
<proteinExistence type="predicted"/>
<name>A0A8T0WNP8_PANVG</name>
<evidence type="ECO:0000313" key="2">
    <source>
        <dbReference type="EMBL" id="KAG2646243.1"/>
    </source>
</evidence>
<keyword evidence="1" id="KW-1133">Transmembrane helix</keyword>
<reference evidence="2" key="1">
    <citation type="submission" date="2020-05" db="EMBL/GenBank/DDBJ databases">
        <title>WGS assembly of Panicum virgatum.</title>
        <authorList>
            <person name="Lovell J.T."/>
            <person name="Jenkins J."/>
            <person name="Shu S."/>
            <person name="Juenger T.E."/>
            <person name="Schmutz J."/>
        </authorList>
    </citation>
    <scope>NUCLEOTIDE SEQUENCE</scope>
    <source>
        <strain evidence="2">AP13</strain>
    </source>
</reference>
<evidence type="ECO:0000313" key="3">
    <source>
        <dbReference type="Proteomes" id="UP000823388"/>
    </source>
</evidence>
<gene>
    <name evidence="2" type="ORF">PVAP13_2KG497600</name>
</gene>
<feature type="transmembrane region" description="Helical" evidence="1">
    <location>
        <begin position="9"/>
        <end position="27"/>
    </location>
</feature>
<evidence type="ECO:0000256" key="1">
    <source>
        <dbReference type="SAM" id="Phobius"/>
    </source>
</evidence>
<sequence>MTWVLHRRLHLLVVLVAVVIIYFLIITSNRERISEASSNKLFSLLDSNTMLQTIENTTTSVSYPDTNFVQDEEICKSLAQDFEASFTLQKRGKS</sequence>
<keyword evidence="1" id="KW-0812">Transmembrane</keyword>
<protein>
    <submittedName>
        <fullName evidence="2">Uncharacterized protein</fullName>
    </submittedName>
</protein>
<organism evidence="2 3">
    <name type="scientific">Panicum virgatum</name>
    <name type="common">Blackwell switchgrass</name>
    <dbReference type="NCBI Taxonomy" id="38727"/>
    <lineage>
        <taxon>Eukaryota</taxon>
        <taxon>Viridiplantae</taxon>
        <taxon>Streptophyta</taxon>
        <taxon>Embryophyta</taxon>
        <taxon>Tracheophyta</taxon>
        <taxon>Spermatophyta</taxon>
        <taxon>Magnoliopsida</taxon>
        <taxon>Liliopsida</taxon>
        <taxon>Poales</taxon>
        <taxon>Poaceae</taxon>
        <taxon>PACMAD clade</taxon>
        <taxon>Panicoideae</taxon>
        <taxon>Panicodae</taxon>
        <taxon>Paniceae</taxon>
        <taxon>Panicinae</taxon>
        <taxon>Panicum</taxon>
        <taxon>Panicum sect. Hiantes</taxon>
    </lineage>
</organism>
<dbReference type="Proteomes" id="UP000823388">
    <property type="component" value="Chromosome 2K"/>
</dbReference>
<dbReference type="EMBL" id="CM029039">
    <property type="protein sequence ID" value="KAG2646243.1"/>
    <property type="molecule type" value="Genomic_DNA"/>
</dbReference>
<dbReference type="AlphaFoldDB" id="A0A8T0WNP8"/>
<keyword evidence="3" id="KW-1185">Reference proteome</keyword>
<accession>A0A8T0WNP8</accession>